<organism evidence="8 9">
    <name type="scientific">Pedobacter frigoris</name>
    <dbReference type="NCBI Taxonomy" id="2571272"/>
    <lineage>
        <taxon>Bacteria</taxon>
        <taxon>Pseudomonadati</taxon>
        <taxon>Bacteroidota</taxon>
        <taxon>Sphingobacteriia</taxon>
        <taxon>Sphingobacteriales</taxon>
        <taxon>Sphingobacteriaceae</taxon>
        <taxon>Pedobacter</taxon>
    </lineage>
</organism>
<evidence type="ECO:0000256" key="4">
    <source>
        <dbReference type="ARBA" id="ARBA00023136"/>
    </source>
</evidence>
<dbReference type="PROSITE" id="PS51257">
    <property type="entry name" value="PROKAR_LIPOPROTEIN"/>
    <property type="match status" value="1"/>
</dbReference>
<keyword evidence="3" id="KW-0732">Signal</keyword>
<evidence type="ECO:0000256" key="3">
    <source>
        <dbReference type="ARBA" id="ARBA00022729"/>
    </source>
</evidence>
<name>A0A4U1CI05_9SPHI</name>
<comment type="caution">
    <text evidence="8">The sequence shown here is derived from an EMBL/GenBank/DDBJ whole genome shotgun (WGS) entry which is preliminary data.</text>
</comment>
<dbReference type="OrthoDB" id="697229at2"/>
<dbReference type="Pfam" id="PF07980">
    <property type="entry name" value="SusD_RagB"/>
    <property type="match status" value="1"/>
</dbReference>
<dbReference type="Gene3D" id="1.25.40.390">
    <property type="match status" value="1"/>
</dbReference>
<dbReference type="Pfam" id="PF14322">
    <property type="entry name" value="SusD-like_3"/>
    <property type="match status" value="1"/>
</dbReference>
<comment type="subcellular location">
    <subcellularLocation>
        <location evidence="1">Cell outer membrane</location>
    </subcellularLocation>
</comment>
<gene>
    <name evidence="8" type="ORF">FA047_12110</name>
</gene>
<evidence type="ECO:0000259" key="6">
    <source>
        <dbReference type="Pfam" id="PF07980"/>
    </source>
</evidence>
<feature type="domain" description="SusD-like N-terminal" evidence="7">
    <location>
        <begin position="99"/>
        <end position="223"/>
    </location>
</feature>
<keyword evidence="9" id="KW-1185">Reference proteome</keyword>
<keyword evidence="4" id="KW-0472">Membrane</keyword>
<dbReference type="Proteomes" id="UP000307244">
    <property type="component" value="Unassembled WGS sequence"/>
</dbReference>
<evidence type="ECO:0000259" key="7">
    <source>
        <dbReference type="Pfam" id="PF14322"/>
    </source>
</evidence>
<dbReference type="InterPro" id="IPR011990">
    <property type="entry name" value="TPR-like_helical_dom_sf"/>
</dbReference>
<protein>
    <submittedName>
        <fullName evidence="8">RagB/SusD family nutrient uptake outer membrane protein</fullName>
    </submittedName>
</protein>
<dbReference type="SUPFAM" id="SSF48452">
    <property type="entry name" value="TPR-like"/>
    <property type="match status" value="1"/>
</dbReference>
<evidence type="ECO:0000256" key="2">
    <source>
        <dbReference type="ARBA" id="ARBA00006275"/>
    </source>
</evidence>
<proteinExistence type="inferred from homology"/>
<dbReference type="RefSeq" id="WP_136836330.1">
    <property type="nucleotide sequence ID" value="NZ_SWBQ01000003.1"/>
</dbReference>
<evidence type="ECO:0000256" key="1">
    <source>
        <dbReference type="ARBA" id="ARBA00004442"/>
    </source>
</evidence>
<evidence type="ECO:0000313" key="8">
    <source>
        <dbReference type="EMBL" id="TKC06071.1"/>
    </source>
</evidence>
<comment type="similarity">
    <text evidence="2">Belongs to the SusD family.</text>
</comment>
<dbReference type="GO" id="GO:0009279">
    <property type="term" value="C:cell outer membrane"/>
    <property type="evidence" value="ECO:0007669"/>
    <property type="project" value="UniProtKB-SubCell"/>
</dbReference>
<dbReference type="InterPro" id="IPR012944">
    <property type="entry name" value="SusD_RagB_dom"/>
</dbReference>
<keyword evidence="5" id="KW-0998">Cell outer membrane</keyword>
<feature type="domain" description="RagB/SusD" evidence="6">
    <location>
        <begin position="350"/>
        <end position="476"/>
    </location>
</feature>
<sequence>MKTIYKLTLTIAIATLCACKKSFLEVTPKGKLIAQKTADYDLLLSNLDFVNIGASAQAPMGDEVAAVEPYFSGSALKTQRLFRWEDVVYEPTEDAAEMKVPLQNIYMYNKVITEVPESTDGTEQQKLSIAAEAMAGRAWTYFLLINYFGKPYDPTSSATDPGFPIVKEADVTQIKFTRASVKEVYDFIVSDLTTAIPNLPARTTHRLRMSKAAGEGLLAKVYMFMGKYNEALPLLNAAFINIGNSAIPVRLYDYNVTFATGGAFLPIGLFGPAYPTIPNNEENVFGKQASSNWTLTNNEIVITKQTADLYAPTDLRLKFYTPNAYSGSAYPNGMLRRFGPTTIQFGVTVSDLYLLRAECKARLNDLSGAVADLEAFRNKRMPAGSVAILTGIASQQLPLLKFIMEERIREFAVLGYRWFDMRRLSVDPLFSNTTYTHTLFSSTGTVVSTYMLKPERLVLRLPQKAIDENPSMQNNP</sequence>
<accession>A0A4U1CI05</accession>
<evidence type="ECO:0000256" key="5">
    <source>
        <dbReference type="ARBA" id="ARBA00023237"/>
    </source>
</evidence>
<dbReference type="EMBL" id="SWBQ01000003">
    <property type="protein sequence ID" value="TKC06071.1"/>
    <property type="molecule type" value="Genomic_DNA"/>
</dbReference>
<dbReference type="AlphaFoldDB" id="A0A4U1CI05"/>
<evidence type="ECO:0000313" key="9">
    <source>
        <dbReference type="Proteomes" id="UP000307244"/>
    </source>
</evidence>
<reference evidence="8 9" key="1">
    <citation type="submission" date="2019-04" db="EMBL/GenBank/DDBJ databases">
        <title>Pedobacter sp. RP-3-15 sp. nov., isolated from Arctic soil.</title>
        <authorList>
            <person name="Dahal R.H."/>
            <person name="Kim D.-U."/>
        </authorList>
    </citation>
    <scope>NUCLEOTIDE SEQUENCE [LARGE SCALE GENOMIC DNA]</scope>
    <source>
        <strain evidence="8 9">RP-3-15</strain>
    </source>
</reference>
<dbReference type="InterPro" id="IPR033985">
    <property type="entry name" value="SusD-like_N"/>
</dbReference>